<dbReference type="PANTHER" id="PTHR14932">
    <property type="entry name" value="RAS GTPASE-RELATED"/>
    <property type="match status" value="1"/>
</dbReference>
<evidence type="ECO:0000313" key="2">
    <source>
        <dbReference type="EMBL" id="KAF9582134.1"/>
    </source>
</evidence>
<comment type="caution">
    <text evidence="2">The sequence shown here is derived from an EMBL/GenBank/DDBJ whole genome shotgun (WGS) entry which is preliminary data.</text>
</comment>
<feature type="compositionally biased region" description="Polar residues" evidence="1">
    <location>
        <begin position="448"/>
        <end position="459"/>
    </location>
</feature>
<organism evidence="2 3">
    <name type="scientific">Lunasporangiospora selenospora</name>
    <dbReference type="NCBI Taxonomy" id="979761"/>
    <lineage>
        <taxon>Eukaryota</taxon>
        <taxon>Fungi</taxon>
        <taxon>Fungi incertae sedis</taxon>
        <taxon>Mucoromycota</taxon>
        <taxon>Mortierellomycotina</taxon>
        <taxon>Mortierellomycetes</taxon>
        <taxon>Mortierellales</taxon>
        <taxon>Mortierellaceae</taxon>
        <taxon>Lunasporangiospora</taxon>
    </lineage>
</organism>
<dbReference type="OrthoDB" id="207081at2759"/>
<feature type="region of interest" description="Disordered" evidence="1">
    <location>
        <begin position="117"/>
        <end position="145"/>
    </location>
</feature>
<name>A0A9P6FV94_9FUNG</name>
<feature type="compositionally biased region" description="Polar residues" evidence="1">
    <location>
        <begin position="796"/>
        <end position="806"/>
    </location>
</feature>
<dbReference type="GO" id="GO:0005634">
    <property type="term" value="C:nucleus"/>
    <property type="evidence" value="ECO:0007669"/>
    <property type="project" value="TreeGrafter"/>
</dbReference>
<feature type="region of interest" description="Disordered" evidence="1">
    <location>
        <begin position="434"/>
        <end position="679"/>
    </location>
</feature>
<proteinExistence type="predicted"/>
<dbReference type="InterPro" id="IPR027417">
    <property type="entry name" value="P-loop_NTPase"/>
</dbReference>
<dbReference type="Gene3D" id="3.40.50.300">
    <property type="entry name" value="P-loop containing nucleotide triphosphate hydrolases"/>
    <property type="match status" value="1"/>
</dbReference>
<feature type="compositionally biased region" description="Polar residues" evidence="1">
    <location>
        <begin position="587"/>
        <end position="596"/>
    </location>
</feature>
<evidence type="ECO:0000313" key="3">
    <source>
        <dbReference type="Proteomes" id="UP000780801"/>
    </source>
</evidence>
<feature type="compositionally biased region" description="Acidic residues" evidence="1">
    <location>
        <begin position="479"/>
        <end position="491"/>
    </location>
</feature>
<dbReference type="InterPro" id="IPR040385">
    <property type="entry name" value="RABL6"/>
</dbReference>
<feature type="compositionally biased region" description="Basic and acidic residues" evidence="1">
    <location>
        <begin position="554"/>
        <end position="570"/>
    </location>
</feature>
<feature type="compositionally biased region" description="Polar residues" evidence="1">
    <location>
        <begin position="708"/>
        <end position="719"/>
    </location>
</feature>
<feature type="region of interest" description="Disordered" evidence="1">
    <location>
        <begin position="696"/>
        <end position="825"/>
    </location>
</feature>
<dbReference type="EMBL" id="JAABOA010001169">
    <property type="protein sequence ID" value="KAF9582134.1"/>
    <property type="molecule type" value="Genomic_DNA"/>
</dbReference>
<dbReference type="PROSITE" id="PS51419">
    <property type="entry name" value="RAB"/>
    <property type="match status" value="1"/>
</dbReference>
<dbReference type="SUPFAM" id="SSF52540">
    <property type="entry name" value="P-loop containing nucleoside triphosphate hydrolases"/>
    <property type="match status" value="1"/>
</dbReference>
<dbReference type="PANTHER" id="PTHR14932:SF1">
    <property type="entry name" value="RAB-LIKE PROTEIN 6"/>
    <property type="match status" value="1"/>
</dbReference>
<feature type="compositionally biased region" description="Low complexity" evidence="1">
    <location>
        <begin position="324"/>
        <end position="350"/>
    </location>
</feature>
<feature type="compositionally biased region" description="Polar residues" evidence="1">
    <location>
        <begin position="513"/>
        <end position="535"/>
    </location>
</feature>
<dbReference type="GO" id="GO:0005525">
    <property type="term" value="F:GTP binding"/>
    <property type="evidence" value="ECO:0007669"/>
    <property type="project" value="InterPro"/>
</dbReference>
<dbReference type="Proteomes" id="UP000780801">
    <property type="component" value="Unassembled WGS sequence"/>
</dbReference>
<reference evidence="2" key="1">
    <citation type="journal article" date="2020" name="Fungal Divers.">
        <title>Resolving the Mortierellaceae phylogeny through synthesis of multi-gene phylogenetics and phylogenomics.</title>
        <authorList>
            <person name="Vandepol N."/>
            <person name="Liber J."/>
            <person name="Desiro A."/>
            <person name="Na H."/>
            <person name="Kennedy M."/>
            <person name="Barry K."/>
            <person name="Grigoriev I.V."/>
            <person name="Miller A.N."/>
            <person name="O'Donnell K."/>
            <person name="Stajich J.E."/>
            <person name="Bonito G."/>
        </authorList>
    </citation>
    <scope>NUCLEOTIDE SEQUENCE</scope>
    <source>
        <strain evidence="2">KOD1015</strain>
    </source>
</reference>
<evidence type="ECO:0000256" key="1">
    <source>
        <dbReference type="SAM" id="MobiDB-lite"/>
    </source>
</evidence>
<dbReference type="GO" id="GO:0005829">
    <property type="term" value="C:cytosol"/>
    <property type="evidence" value="ECO:0007669"/>
    <property type="project" value="TreeGrafter"/>
</dbReference>
<feature type="compositionally biased region" description="Basic and acidic residues" evidence="1">
    <location>
        <begin position="536"/>
        <end position="545"/>
    </location>
</feature>
<sequence>MFQKLWPFNSATPQGGSSLNNGPLDHGVSTKVKPVHASFNKGVPLNMKVIIRGDIRTGKTSVFERLQGLPFRHEGQYRTTEQIQVANIPWQYIHTQDIIKVEIWDVVDRGIQAGELKPNSSKPLKIDNSTSASPPTKPGTTDSAPHAAFALDASTIDVYRNTDGVILIYDISKAWTFDYVEKALEEIPASTPVLILSNFTDNSAPRPVVNFDRVEALMRQHNEERARLPCSPANLIRQLDTSMKTGLGLKEIHEYFGIPFLNVLRETHRKQFEQKTLEIMSLLKTLDGNSHIRPQLQQSQQPLHQDTSSSQSSYTYTANKAPTALASSSSSSVPLASSPSASAPLISASSQLGRGSKKQSSAIPAPIQTSVTQPPLHQPKPQTSTPNSPARKTRNEHTNVEIVSPKPFSAQAPPVLFDFNTGKLEEGFFQNVDLDSTKSNGHDEHSTLSEPQVRGNNAVKSFEPLKDERDADEGNPMVAEDEDINEEEEEELSKIQNRNNLAVATMPNIPMPNWTSDSVESDMVTQHSVFGSKQQSRVEELRDSSLDDPYGKSIFKDHEEMDRGVEDAFDGRGSFAQGDRTSDDYQQESNRSSSSIADAYPSFPHQIQEDSDLESQTDFPVASAMYYENGEPGFVEEEEEDGEEKKEATSRRSMLSSYAEMGDHTEANPWGSSSDLLHGTPATVAMGFQDTILQRSDVSKVDPFPSVSGPNSGASNGMTTEDADEAISLPTTLTTELSPIVEADTAAEESSPALSMVSSEGRGIVLQLGEVVQQSRDRDSESDDEKEPRSGGGSTEEINMTPTTPVESEKKKTKRKGKKKGKKAK</sequence>
<protein>
    <submittedName>
        <fullName evidence="2">Uncharacterized protein</fullName>
    </submittedName>
</protein>
<feature type="compositionally biased region" description="Low complexity" evidence="1">
    <location>
        <begin position="728"/>
        <end position="739"/>
    </location>
</feature>
<feature type="region of interest" description="Disordered" evidence="1">
    <location>
        <begin position="295"/>
        <end position="398"/>
    </location>
</feature>
<feature type="compositionally biased region" description="Basic residues" evidence="1">
    <location>
        <begin position="811"/>
        <end position="825"/>
    </location>
</feature>
<feature type="compositionally biased region" description="Polar residues" evidence="1">
    <location>
        <begin position="118"/>
        <end position="143"/>
    </location>
</feature>
<gene>
    <name evidence="2" type="ORF">BGW38_000599</name>
</gene>
<accession>A0A9P6FV94</accession>
<feature type="compositionally biased region" description="Low complexity" evidence="1">
    <location>
        <begin position="295"/>
        <end position="317"/>
    </location>
</feature>
<keyword evidence="3" id="KW-1185">Reference proteome</keyword>
<dbReference type="AlphaFoldDB" id="A0A9P6FV94"/>
<feature type="compositionally biased region" description="Polar residues" evidence="1">
    <location>
        <begin position="358"/>
        <end position="390"/>
    </location>
</feature>